<dbReference type="KEGG" id="mech:Q9L42_004050"/>
<feature type="domain" description="GYF" evidence="2">
    <location>
        <begin position="302"/>
        <end position="351"/>
    </location>
</feature>
<dbReference type="CDD" id="cd03408">
    <property type="entry name" value="SPFH_like_u1"/>
    <property type="match status" value="1"/>
</dbReference>
<dbReference type="Proteomes" id="UP001225378">
    <property type="component" value="Chromosome"/>
</dbReference>
<dbReference type="PANTHER" id="PTHR37826:SF2">
    <property type="entry name" value="ZINC-RIBBON DOMAIN-CONTAINING PROTEIN"/>
    <property type="match status" value="1"/>
</dbReference>
<accession>A0AAU7NXM0</accession>
<dbReference type="Pfam" id="PF13421">
    <property type="entry name" value="Band_7_1"/>
    <property type="match status" value="1"/>
</dbReference>
<dbReference type="PANTHER" id="PTHR37826">
    <property type="entry name" value="FLOTILLIN BAND_7_5 DOMAIN PROTEIN"/>
    <property type="match status" value="1"/>
</dbReference>
<dbReference type="SUPFAM" id="SSF117892">
    <property type="entry name" value="Band 7/SPFH domain"/>
    <property type="match status" value="1"/>
</dbReference>
<evidence type="ECO:0000313" key="4">
    <source>
        <dbReference type="Proteomes" id="UP001225378"/>
    </source>
</evidence>
<organism evidence="3 4">
    <name type="scientific">Methylomarinum roseum</name>
    <dbReference type="NCBI Taxonomy" id="3067653"/>
    <lineage>
        <taxon>Bacteria</taxon>
        <taxon>Pseudomonadati</taxon>
        <taxon>Pseudomonadota</taxon>
        <taxon>Gammaproteobacteria</taxon>
        <taxon>Methylococcales</taxon>
        <taxon>Methylococcaceae</taxon>
        <taxon>Methylomarinum</taxon>
    </lineage>
</organism>
<gene>
    <name evidence="3" type="ORF">Q9L42_004050</name>
</gene>
<feature type="domain" description="SPFH" evidence="1">
    <location>
        <begin position="26"/>
        <end position="236"/>
    </location>
</feature>
<evidence type="ECO:0000313" key="3">
    <source>
        <dbReference type="EMBL" id="XBS21306.1"/>
    </source>
</evidence>
<dbReference type="EMBL" id="CP157743">
    <property type="protein sequence ID" value="XBS21306.1"/>
    <property type="molecule type" value="Genomic_DNA"/>
</dbReference>
<evidence type="ECO:0000259" key="2">
    <source>
        <dbReference type="Pfam" id="PF14237"/>
    </source>
</evidence>
<dbReference type="Pfam" id="PF14237">
    <property type="entry name" value="GYF_2"/>
    <property type="match status" value="1"/>
</dbReference>
<reference evidence="3 4" key="1">
    <citation type="journal article" date="2024" name="Microbiology">
        <title>Methylomarinum rosea sp. nov., a novel halophilic methanotrophic bacterium from the hypersaline Lake Elton.</title>
        <authorList>
            <person name="Suleimanov R.Z."/>
            <person name="Oshkin I.Y."/>
            <person name="Danilova O.V."/>
            <person name="Suzina N.E."/>
            <person name="Dedysh S.N."/>
        </authorList>
    </citation>
    <scope>NUCLEOTIDE SEQUENCE [LARGE SCALE GENOMIC DNA]</scope>
    <source>
        <strain evidence="3 4">Ch1-1</strain>
    </source>
</reference>
<dbReference type="InterPro" id="IPR025640">
    <property type="entry name" value="GYF_2"/>
</dbReference>
<evidence type="ECO:0000259" key="1">
    <source>
        <dbReference type="Pfam" id="PF13421"/>
    </source>
</evidence>
<dbReference type="Gene3D" id="3.30.479.30">
    <property type="entry name" value="Band 7 domain"/>
    <property type="match status" value="1"/>
</dbReference>
<protein>
    <submittedName>
        <fullName evidence="3">SPFH domain-containing protein</fullName>
    </submittedName>
</protein>
<keyword evidence="4" id="KW-1185">Reference proteome</keyword>
<proteinExistence type="predicted"/>
<sequence>MGIWDKLFGEFIDVIEWIDDSNDTMVYRFERYGNEIKYGAMLTVRESQTAVLVSEGRVADFFEPGLYQLETANMPILTTLESWPHGFSSPFKAEVYFFNMRRFTDLKWGTKNPVMLRDREFGPLRLRAFGTYSIKIKDPVTFIKEIVGTDGHFQTGEISQQLRNLIVSRFSSIIGESGIPILDLAANYDDLGDFITEQINPEFAAYGLEVLHLTIENISLPPQVEETLDKRTSMGIIGDLGRYAHYQAAEAMTKAADNPSGAAGEGIGMGMGFAMANQMGQAFSKQTAKPKSPPPLPNSVAYYVAIDGQQQGPFQQDIMVQKINNGEINRSTLVWHADLTEWTRADKVSELSGLFAMTPPPLPKA</sequence>
<dbReference type="AlphaFoldDB" id="A0AAU7NXM0"/>
<dbReference type="InterPro" id="IPR036013">
    <property type="entry name" value="Band_7/SPFH_dom_sf"/>
</dbReference>
<dbReference type="InterPro" id="IPR033880">
    <property type="entry name" value="SPFH_YdjI"/>
</dbReference>
<name>A0AAU7NXM0_9GAMM</name>
<dbReference type="RefSeq" id="WP_305909706.1">
    <property type="nucleotide sequence ID" value="NZ_CP157743.1"/>
</dbReference>